<name>A0ABR5SYP9_9BACL</name>
<gene>
    <name evidence="2" type="ORF">AML91_08465</name>
</gene>
<dbReference type="EMBL" id="LIPY01000103">
    <property type="protein sequence ID" value="KWX77071.1"/>
    <property type="molecule type" value="Genomic_DNA"/>
</dbReference>
<sequence>MKEQLEARMKELKAELESGRQMMQELDEKRSNLGYAMTRISGAIQVLEELSAGEEESVQD</sequence>
<keyword evidence="3" id="KW-1185">Reference proteome</keyword>
<dbReference type="Proteomes" id="UP000070252">
    <property type="component" value="Unassembled WGS sequence"/>
</dbReference>
<protein>
    <submittedName>
        <fullName evidence="2">Uncharacterized protein</fullName>
    </submittedName>
</protein>
<comment type="caution">
    <text evidence="2">The sequence shown here is derived from an EMBL/GenBank/DDBJ whole genome shotgun (WGS) entry which is preliminary data.</text>
</comment>
<organism evidence="2 3">
    <name type="scientific">Paenibacillus jilunlii</name>
    <dbReference type="NCBI Taxonomy" id="682956"/>
    <lineage>
        <taxon>Bacteria</taxon>
        <taxon>Bacillati</taxon>
        <taxon>Bacillota</taxon>
        <taxon>Bacilli</taxon>
        <taxon>Bacillales</taxon>
        <taxon>Paenibacillaceae</taxon>
        <taxon>Paenibacillus</taxon>
    </lineage>
</organism>
<dbReference type="RefSeq" id="WP_062521879.1">
    <property type="nucleotide sequence ID" value="NZ_LIPY01000103.1"/>
</dbReference>
<feature type="coiled-coil region" evidence="1">
    <location>
        <begin position="2"/>
        <end position="29"/>
    </location>
</feature>
<proteinExistence type="predicted"/>
<reference evidence="2 3" key="1">
    <citation type="submission" date="2015-08" db="EMBL/GenBank/DDBJ databases">
        <title>Genome of Paenibacillus jilunlii.</title>
        <authorList>
            <person name="Sant'Anna F.H."/>
            <person name="Ambrosini A."/>
            <person name="Souza R."/>
            <person name="Bach E."/>
            <person name="Fernandes G."/>
            <person name="Balsanelli E."/>
            <person name="Baura V.A."/>
            <person name="Pedrosa F.O."/>
            <person name="Souza E.M."/>
            <person name="Passaglia L."/>
        </authorList>
    </citation>
    <scope>NUCLEOTIDE SEQUENCE [LARGE SCALE GENOMIC DNA]</scope>
    <source>
        <strain evidence="2 3">DSM 23019</strain>
    </source>
</reference>
<keyword evidence="1" id="KW-0175">Coiled coil</keyword>
<evidence type="ECO:0000256" key="1">
    <source>
        <dbReference type="SAM" id="Coils"/>
    </source>
</evidence>
<evidence type="ECO:0000313" key="2">
    <source>
        <dbReference type="EMBL" id="KWX77071.1"/>
    </source>
</evidence>
<accession>A0ABR5SYP9</accession>
<evidence type="ECO:0000313" key="3">
    <source>
        <dbReference type="Proteomes" id="UP000070252"/>
    </source>
</evidence>